<protein>
    <submittedName>
        <fullName evidence="1">Gp3</fullName>
    </submittedName>
</protein>
<gene>
    <name evidence="1" type="primary">gp3</name>
</gene>
<accession>A0A0F7LWR2</accession>
<proteinExistence type="predicted"/>
<organism evidence="1">
    <name type="scientific">Nora virus</name>
    <dbReference type="NCBI Taxonomy" id="3071212"/>
    <lineage>
        <taxon>Viruses</taxon>
        <taxon>Riboviria</taxon>
        <taxon>Orthornavirae</taxon>
        <taxon>Pisuviricota</taxon>
        <taxon>Pisoniviricetes</taxon>
        <taxon>Picornavirales</taxon>
        <taxon>Noraviridae</taxon>
        <taxon>Orthonoravirus</taxon>
        <taxon>Orthonoravirus melanogastri</taxon>
    </lineage>
</organism>
<dbReference type="Gene3D" id="1.10.287.1490">
    <property type="match status" value="1"/>
</dbReference>
<dbReference type="EMBL" id="KP970101">
    <property type="protein sequence ID" value="AKH67660.1"/>
    <property type="molecule type" value="Genomic_RNA"/>
</dbReference>
<sequence length="290" mass="31945">MALKEEIFDQNTTLFSVLDENEVTEIKSIQASVTAVKTQLDQQKLQLDGLAKVVDKNQARNEEQFVNINTTLVETSSEVDKLTTTTSQQAKQINTLATALNELDQTTKDSLDTLNTTTESLTKQVVFNTDEITVLKVDVATVTQKQQDVEHSLVTMKDEIGELHISVNTNANSIEALRTRIAALEIKDVGPWVLKNRIYKFVINKPNGTTRYTTIYFFADVYYSTGVRAAPTNSGTVSTVLTITSLTTSYSLTNVPILKGVPYRVNGSFANGNVTEDITGSTSIIYDAIT</sequence>
<organismHost>
    <name type="scientific">Drosophila melanogaster</name>
    <name type="common">Fruit fly</name>
    <dbReference type="NCBI Taxonomy" id="7227"/>
</organismHost>
<name>A0A0F7LWR2_NORAV</name>
<evidence type="ECO:0000313" key="1">
    <source>
        <dbReference type="EMBL" id="AKH67660.1"/>
    </source>
</evidence>
<reference evidence="1" key="1">
    <citation type="journal article" date="2015" name="PLoS Biol.">
        <title>The Discovery, Distribution, and Evolution of Viruses Associated with Drosophila melanogaster.</title>
        <authorList>
            <person name="Webster C.L."/>
            <person name="Waldron F.M."/>
            <person name="Robertson S."/>
            <person name="Crowson D."/>
            <person name="Ferrari G."/>
            <person name="Quintana J.F."/>
            <person name="Brouqui J.M."/>
            <person name="Bayne E.H."/>
            <person name="Longdon B."/>
            <person name="Buck A.H."/>
            <person name="Lazzaro B.P."/>
            <person name="Akorli J."/>
            <person name="Haddrill P.R."/>
            <person name="Obbard D.J."/>
        </authorList>
    </citation>
    <scope>NUCLEOTIDE SEQUENCE</scope>
    <source>
        <strain evidence="1">SAFSIM01</strain>
    </source>
</reference>